<name>A0A388M206_CHABU</name>
<accession>A0A388M206</accession>
<keyword evidence="1" id="KW-0732">Signal</keyword>
<feature type="chain" id="PRO_5017462252" description="Granulins domain-containing protein" evidence="1">
    <location>
        <begin position="23"/>
        <end position="111"/>
    </location>
</feature>
<sequence>MMASGSSSARFILIAVVMSALAIQWQSSFTMAWCPSVGDRCGLLDHCCDKDAAGNWLTCPVFGLYCEILCKAGTRPCPGLYPGLIGCCPGDLLAVEAGAHTNLATTTTDSS</sequence>
<protein>
    <recommendedName>
        <fullName evidence="4">Granulins domain-containing protein</fullName>
    </recommendedName>
</protein>
<dbReference type="Proteomes" id="UP000265515">
    <property type="component" value="Unassembled WGS sequence"/>
</dbReference>
<dbReference type="EMBL" id="BFEA01000684">
    <property type="protein sequence ID" value="GBG88610.1"/>
    <property type="molecule type" value="Genomic_DNA"/>
</dbReference>
<organism evidence="2 3">
    <name type="scientific">Chara braunii</name>
    <name type="common">Braun's stonewort</name>
    <dbReference type="NCBI Taxonomy" id="69332"/>
    <lineage>
        <taxon>Eukaryota</taxon>
        <taxon>Viridiplantae</taxon>
        <taxon>Streptophyta</taxon>
        <taxon>Charophyceae</taxon>
        <taxon>Charales</taxon>
        <taxon>Characeae</taxon>
        <taxon>Chara</taxon>
    </lineage>
</organism>
<comment type="caution">
    <text evidence="2">The sequence shown here is derived from an EMBL/GenBank/DDBJ whole genome shotgun (WGS) entry which is preliminary data.</text>
</comment>
<keyword evidence="3" id="KW-1185">Reference proteome</keyword>
<evidence type="ECO:0000313" key="3">
    <source>
        <dbReference type="Proteomes" id="UP000265515"/>
    </source>
</evidence>
<dbReference type="AlphaFoldDB" id="A0A388M206"/>
<feature type="signal peptide" evidence="1">
    <location>
        <begin position="1"/>
        <end position="22"/>
    </location>
</feature>
<reference evidence="2 3" key="1">
    <citation type="journal article" date="2018" name="Cell">
        <title>The Chara Genome: Secondary Complexity and Implications for Plant Terrestrialization.</title>
        <authorList>
            <person name="Nishiyama T."/>
            <person name="Sakayama H."/>
            <person name="Vries J.D."/>
            <person name="Buschmann H."/>
            <person name="Saint-Marcoux D."/>
            <person name="Ullrich K.K."/>
            <person name="Haas F.B."/>
            <person name="Vanderstraeten L."/>
            <person name="Becker D."/>
            <person name="Lang D."/>
            <person name="Vosolsobe S."/>
            <person name="Rombauts S."/>
            <person name="Wilhelmsson P.K.I."/>
            <person name="Janitza P."/>
            <person name="Kern R."/>
            <person name="Heyl A."/>
            <person name="Rumpler F."/>
            <person name="Villalobos L.I.A.C."/>
            <person name="Clay J.M."/>
            <person name="Skokan R."/>
            <person name="Toyoda A."/>
            <person name="Suzuki Y."/>
            <person name="Kagoshima H."/>
            <person name="Schijlen E."/>
            <person name="Tajeshwar N."/>
            <person name="Catarino B."/>
            <person name="Hetherington A.J."/>
            <person name="Saltykova A."/>
            <person name="Bonnot C."/>
            <person name="Breuninger H."/>
            <person name="Symeonidi A."/>
            <person name="Radhakrishnan G.V."/>
            <person name="Van Nieuwerburgh F."/>
            <person name="Deforce D."/>
            <person name="Chang C."/>
            <person name="Karol K.G."/>
            <person name="Hedrich R."/>
            <person name="Ulvskov P."/>
            <person name="Glockner G."/>
            <person name="Delwiche C.F."/>
            <person name="Petrasek J."/>
            <person name="Van de Peer Y."/>
            <person name="Friml J."/>
            <person name="Beilby M."/>
            <person name="Dolan L."/>
            <person name="Kohara Y."/>
            <person name="Sugano S."/>
            <person name="Fujiyama A."/>
            <person name="Delaux P.-M."/>
            <person name="Quint M."/>
            <person name="TheiBen G."/>
            <person name="Hagemann M."/>
            <person name="Harholt J."/>
            <person name="Dunand C."/>
            <person name="Zachgo S."/>
            <person name="Langdale J."/>
            <person name="Maumus F."/>
            <person name="Straeten D.V.D."/>
            <person name="Gould S.B."/>
            <person name="Rensing S.A."/>
        </authorList>
    </citation>
    <scope>NUCLEOTIDE SEQUENCE [LARGE SCALE GENOMIC DNA]</scope>
    <source>
        <strain evidence="2 3">S276</strain>
    </source>
</reference>
<evidence type="ECO:0000256" key="1">
    <source>
        <dbReference type="SAM" id="SignalP"/>
    </source>
</evidence>
<proteinExistence type="predicted"/>
<gene>
    <name evidence="2" type="ORF">CBR_g48140</name>
</gene>
<evidence type="ECO:0008006" key="4">
    <source>
        <dbReference type="Google" id="ProtNLM"/>
    </source>
</evidence>
<dbReference type="Gramene" id="GBG88610">
    <property type="protein sequence ID" value="GBG88610"/>
    <property type="gene ID" value="CBR_g48140"/>
</dbReference>
<evidence type="ECO:0000313" key="2">
    <source>
        <dbReference type="EMBL" id="GBG88610.1"/>
    </source>
</evidence>